<dbReference type="AlphaFoldDB" id="A0A7S4EUQ8"/>
<feature type="transmembrane region" description="Helical" evidence="1">
    <location>
        <begin position="47"/>
        <end position="73"/>
    </location>
</feature>
<dbReference type="EMBL" id="HBIZ01009431">
    <property type="protein sequence ID" value="CAE0752950.1"/>
    <property type="molecule type" value="Transcribed_RNA"/>
</dbReference>
<sequence length="360" mass="39770">MPRCGFMAAGMGREQLPLVRNDDAPRNPLLGALSVEETRVEERIRTLALCVMGLAVVGAALSFLRAVLVPFVLALALRHLLQPFIEALTERPIRCCGISFCSEQPYSQHHPLCLRILSDMVCRLKLPHWLAVLVTLLMTFGLFCVFGLVIADSVQRFASRAELYSEQVRHIFNWFILWLDKKGLDQTLRLEKLNELAAKLPLTNLVLAVIESLLSLLSNSLLVGLFTVFLLLGDSSHEESETGSSILSVSRQADMQIRIFIKGKVRSPHSLARACHLLRSCASTRSARIGADGAPGAMRCATLCSPMCLCQSIAAPLHFRRIAAFRTAPRAHSAWLRGSRARAAGGLNGRSRIRRQSSYC</sequence>
<evidence type="ECO:0000256" key="1">
    <source>
        <dbReference type="SAM" id="Phobius"/>
    </source>
</evidence>
<evidence type="ECO:0000313" key="2">
    <source>
        <dbReference type="EMBL" id="CAE0752950.1"/>
    </source>
</evidence>
<name>A0A7S4EUQ8_CHRCT</name>
<keyword evidence="1" id="KW-1133">Transmembrane helix</keyword>
<keyword evidence="1" id="KW-0812">Transmembrane</keyword>
<gene>
    <name evidence="2" type="ORF">PCAR00345_LOCUS5537</name>
</gene>
<organism evidence="2">
    <name type="scientific">Chrysotila carterae</name>
    <name type="common">Marine alga</name>
    <name type="synonym">Syracosphaera carterae</name>
    <dbReference type="NCBI Taxonomy" id="13221"/>
    <lineage>
        <taxon>Eukaryota</taxon>
        <taxon>Haptista</taxon>
        <taxon>Haptophyta</taxon>
        <taxon>Prymnesiophyceae</taxon>
        <taxon>Isochrysidales</taxon>
        <taxon>Isochrysidaceae</taxon>
        <taxon>Chrysotila</taxon>
    </lineage>
</organism>
<feature type="transmembrane region" description="Helical" evidence="1">
    <location>
        <begin position="129"/>
        <end position="151"/>
    </location>
</feature>
<proteinExistence type="predicted"/>
<protein>
    <submittedName>
        <fullName evidence="2">Uncharacterized protein</fullName>
    </submittedName>
</protein>
<accession>A0A7S4EUQ8</accession>
<keyword evidence="1" id="KW-0472">Membrane</keyword>
<reference evidence="2" key="1">
    <citation type="submission" date="2021-01" db="EMBL/GenBank/DDBJ databases">
        <authorList>
            <person name="Corre E."/>
            <person name="Pelletier E."/>
            <person name="Niang G."/>
            <person name="Scheremetjew M."/>
            <person name="Finn R."/>
            <person name="Kale V."/>
            <person name="Holt S."/>
            <person name="Cochrane G."/>
            <person name="Meng A."/>
            <person name="Brown T."/>
            <person name="Cohen L."/>
        </authorList>
    </citation>
    <scope>NUCLEOTIDE SEQUENCE</scope>
    <source>
        <strain evidence="2">CCMP645</strain>
    </source>
</reference>